<evidence type="ECO:0000313" key="2">
    <source>
        <dbReference type="Proteomes" id="UP001595629"/>
    </source>
</evidence>
<name>A0ABV7TLI1_9RHOB</name>
<gene>
    <name evidence="1" type="ORF">ACFORG_22365</name>
</gene>
<dbReference type="Gene3D" id="3.40.50.150">
    <property type="entry name" value="Vaccinia Virus protein VP39"/>
    <property type="match status" value="1"/>
</dbReference>
<evidence type="ECO:0000313" key="1">
    <source>
        <dbReference type="EMBL" id="MFC3616497.1"/>
    </source>
</evidence>
<dbReference type="InterPro" id="IPR029063">
    <property type="entry name" value="SAM-dependent_MTases_sf"/>
</dbReference>
<protein>
    <recommendedName>
        <fullName evidence="3">Class I SAM-dependent methyltransferase</fullName>
    </recommendedName>
</protein>
<organism evidence="1 2">
    <name type="scientific">Lutimaribacter marinistellae</name>
    <dbReference type="NCBI Taxonomy" id="1820329"/>
    <lineage>
        <taxon>Bacteria</taxon>
        <taxon>Pseudomonadati</taxon>
        <taxon>Pseudomonadota</taxon>
        <taxon>Alphaproteobacteria</taxon>
        <taxon>Rhodobacterales</taxon>
        <taxon>Roseobacteraceae</taxon>
        <taxon>Lutimaribacter</taxon>
    </lineage>
</organism>
<dbReference type="RefSeq" id="WP_386737808.1">
    <property type="nucleotide sequence ID" value="NZ_JBHRXI010000049.1"/>
</dbReference>
<reference evidence="2" key="1">
    <citation type="journal article" date="2019" name="Int. J. Syst. Evol. Microbiol.">
        <title>The Global Catalogue of Microorganisms (GCM) 10K type strain sequencing project: providing services to taxonomists for standard genome sequencing and annotation.</title>
        <authorList>
            <consortium name="The Broad Institute Genomics Platform"/>
            <consortium name="The Broad Institute Genome Sequencing Center for Infectious Disease"/>
            <person name="Wu L."/>
            <person name="Ma J."/>
        </authorList>
    </citation>
    <scope>NUCLEOTIDE SEQUENCE [LARGE SCALE GENOMIC DNA]</scope>
    <source>
        <strain evidence="2">KCTC 42911</strain>
    </source>
</reference>
<comment type="caution">
    <text evidence="1">The sequence shown here is derived from an EMBL/GenBank/DDBJ whole genome shotgun (WGS) entry which is preliminary data.</text>
</comment>
<dbReference type="Proteomes" id="UP001595629">
    <property type="component" value="Unassembled WGS sequence"/>
</dbReference>
<sequence>MTVAPSSIKRPTLTMPPEEAEVLRTAYREASVILEYGSGGSTALAAEFEDKHITSVESDRGWARMMKQWFAENPPSQDSTVDIQWVNIGETHDWGHPVSAERWRDYANYPLGVWKASGRPHPDVVLVDGRFRVGCALATAFNITRPVTLLFDDYTRRKWMHEVESFIGTPLVVGRVGVFHVEPTPVPGDRLDRVIHFMTLP</sequence>
<dbReference type="EMBL" id="JBHRXI010000049">
    <property type="protein sequence ID" value="MFC3616497.1"/>
    <property type="molecule type" value="Genomic_DNA"/>
</dbReference>
<proteinExistence type="predicted"/>
<accession>A0ABV7TLI1</accession>
<keyword evidence="2" id="KW-1185">Reference proteome</keyword>
<evidence type="ECO:0008006" key="3">
    <source>
        <dbReference type="Google" id="ProtNLM"/>
    </source>
</evidence>